<protein>
    <submittedName>
        <fullName evidence="1">Uncharacterized protein</fullName>
    </submittedName>
</protein>
<proteinExistence type="predicted"/>
<evidence type="ECO:0000313" key="1">
    <source>
        <dbReference type="EMBL" id="KAJ8259122.1"/>
    </source>
</evidence>
<comment type="caution">
    <text evidence="1">The sequence shown here is derived from an EMBL/GenBank/DDBJ whole genome shotgun (WGS) entry which is preliminary data.</text>
</comment>
<accession>A0A9Q1HSL1</accession>
<organism evidence="1 2">
    <name type="scientific">Conger conger</name>
    <name type="common">Conger eel</name>
    <name type="synonym">Muraena conger</name>
    <dbReference type="NCBI Taxonomy" id="82655"/>
    <lineage>
        <taxon>Eukaryota</taxon>
        <taxon>Metazoa</taxon>
        <taxon>Chordata</taxon>
        <taxon>Craniata</taxon>
        <taxon>Vertebrata</taxon>
        <taxon>Euteleostomi</taxon>
        <taxon>Actinopterygii</taxon>
        <taxon>Neopterygii</taxon>
        <taxon>Teleostei</taxon>
        <taxon>Anguilliformes</taxon>
        <taxon>Congridae</taxon>
        <taxon>Conger</taxon>
    </lineage>
</organism>
<name>A0A9Q1HSL1_CONCO</name>
<dbReference type="AlphaFoldDB" id="A0A9Q1HSL1"/>
<reference evidence="1" key="1">
    <citation type="journal article" date="2023" name="Science">
        <title>Genome structures resolve the early diversification of teleost fishes.</title>
        <authorList>
            <person name="Parey E."/>
            <person name="Louis A."/>
            <person name="Montfort J."/>
            <person name="Bouchez O."/>
            <person name="Roques C."/>
            <person name="Iampietro C."/>
            <person name="Lluch J."/>
            <person name="Castinel A."/>
            <person name="Donnadieu C."/>
            <person name="Desvignes T."/>
            <person name="Floi Bucao C."/>
            <person name="Jouanno E."/>
            <person name="Wen M."/>
            <person name="Mejri S."/>
            <person name="Dirks R."/>
            <person name="Jansen H."/>
            <person name="Henkel C."/>
            <person name="Chen W.J."/>
            <person name="Zahm M."/>
            <person name="Cabau C."/>
            <person name="Klopp C."/>
            <person name="Thompson A.W."/>
            <person name="Robinson-Rechavi M."/>
            <person name="Braasch I."/>
            <person name="Lecointre G."/>
            <person name="Bobe J."/>
            <person name="Postlethwait J.H."/>
            <person name="Berthelot C."/>
            <person name="Roest Crollius H."/>
            <person name="Guiguen Y."/>
        </authorList>
    </citation>
    <scope>NUCLEOTIDE SEQUENCE</scope>
    <source>
        <strain evidence="1">Concon-B</strain>
    </source>
</reference>
<sequence length="133" mass="14347">MRALVEIMDTLKDLSAGVNQLSSRMDKVVTMLPTVPPSDGAPASIAAVMDHPPASPVPLGFPSNHHREPYIPTPARYAGLTLARLGGRCFWADSTSRSPIGQGPATPNLTPFHASLLLWKRRRLQGLSFLLPV</sequence>
<evidence type="ECO:0000313" key="2">
    <source>
        <dbReference type="Proteomes" id="UP001152803"/>
    </source>
</evidence>
<dbReference type="Proteomes" id="UP001152803">
    <property type="component" value="Unassembled WGS sequence"/>
</dbReference>
<dbReference type="EMBL" id="JAFJMO010000013">
    <property type="protein sequence ID" value="KAJ8259122.1"/>
    <property type="molecule type" value="Genomic_DNA"/>
</dbReference>
<gene>
    <name evidence="1" type="ORF">COCON_G00181340</name>
</gene>
<keyword evidence="2" id="KW-1185">Reference proteome</keyword>